<dbReference type="Pfam" id="PF07690">
    <property type="entry name" value="MFS_1"/>
    <property type="match status" value="1"/>
</dbReference>
<keyword evidence="3 4" id="KW-0472">Membrane</keyword>
<evidence type="ECO:0000256" key="1">
    <source>
        <dbReference type="ARBA" id="ARBA00022692"/>
    </source>
</evidence>
<evidence type="ECO:0000256" key="4">
    <source>
        <dbReference type="SAM" id="Phobius"/>
    </source>
</evidence>
<dbReference type="SUPFAM" id="SSF103473">
    <property type="entry name" value="MFS general substrate transporter"/>
    <property type="match status" value="1"/>
</dbReference>
<evidence type="ECO:0000313" key="6">
    <source>
        <dbReference type="EMBL" id="RJG56260.1"/>
    </source>
</evidence>
<organism evidence="6 7">
    <name type="scientific">Sphingobium terrigena</name>
    <dbReference type="NCBI Taxonomy" id="2304063"/>
    <lineage>
        <taxon>Bacteria</taxon>
        <taxon>Pseudomonadati</taxon>
        <taxon>Pseudomonadota</taxon>
        <taxon>Alphaproteobacteria</taxon>
        <taxon>Sphingomonadales</taxon>
        <taxon>Sphingomonadaceae</taxon>
        <taxon>Sphingobium</taxon>
    </lineage>
</organism>
<protein>
    <submittedName>
        <fullName evidence="6">MFS transporter</fullName>
    </submittedName>
</protein>
<feature type="transmembrane region" description="Helical" evidence="4">
    <location>
        <begin position="256"/>
        <end position="276"/>
    </location>
</feature>
<dbReference type="EMBL" id="QVRA01000004">
    <property type="protein sequence ID" value="RJG56260.1"/>
    <property type="molecule type" value="Genomic_DNA"/>
</dbReference>
<feature type="transmembrane region" description="Helical" evidence="4">
    <location>
        <begin position="138"/>
        <end position="159"/>
    </location>
</feature>
<feature type="transmembrane region" description="Helical" evidence="4">
    <location>
        <begin position="171"/>
        <end position="189"/>
    </location>
</feature>
<feature type="transmembrane region" description="Helical" evidence="4">
    <location>
        <begin position="50"/>
        <end position="68"/>
    </location>
</feature>
<dbReference type="PANTHER" id="PTHR11360">
    <property type="entry name" value="MONOCARBOXYLATE TRANSPORTER"/>
    <property type="match status" value="1"/>
</dbReference>
<dbReference type="RefSeq" id="WP_119744593.1">
    <property type="nucleotide sequence ID" value="NZ_QVRA01000004.1"/>
</dbReference>
<feature type="domain" description="Major facilitator superfamily (MFS) profile" evidence="5">
    <location>
        <begin position="16"/>
        <end position="398"/>
    </location>
</feature>
<evidence type="ECO:0000256" key="3">
    <source>
        <dbReference type="ARBA" id="ARBA00023136"/>
    </source>
</evidence>
<feature type="transmembrane region" description="Helical" evidence="4">
    <location>
        <begin position="217"/>
        <end position="236"/>
    </location>
</feature>
<dbReference type="InterPro" id="IPR050327">
    <property type="entry name" value="Proton-linked_MCT"/>
</dbReference>
<keyword evidence="7" id="KW-1185">Reference proteome</keyword>
<feature type="transmembrane region" description="Helical" evidence="4">
    <location>
        <begin position="372"/>
        <end position="394"/>
    </location>
</feature>
<evidence type="ECO:0000313" key="7">
    <source>
        <dbReference type="Proteomes" id="UP000283469"/>
    </source>
</evidence>
<feature type="transmembrane region" description="Helical" evidence="4">
    <location>
        <begin position="80"/>
        <end position="99"/>
    </location>
</feature>
<name>A0A418YVI7_9SPHN</name>
<dbReference type="InterPro" id="IPR011701">
    <property type="entry name" value="MFS"/>
</dbReference>
<dbReference type="InterPro" id="IPR020846">
    <property type="entry name" value="MFS_dom"/>
</dbReference>
<feature type="transmembrane region" description="Helical" evidence="4">
    <location>
        <begin position="307"/>
        <end position="331"/>
    </location>
</feature>
<dbReference type="PANTHER" id="PTHR11360:SF290">
    <property type="entry name" value="MONOCARBOXYLATE MFS PERMEASE"/>
    <property type="match status" value="1"/>
</dbReference>
<keyword evidence="1 4" id="KW-0812">Transmembrane</keyword>
<accession>A0A418YVI7</accession>
<reference evidence="6 7" key="1">
    <citation type="submission" date="2018-08" db="EMBL/GenBank/DDBJ databases">
        <title>Sphingobium sp. EO9.</title>
        <authorList>
            <person name="Park Y."/>
            <person name="Kim K.H."/>
            <person name="Jeon C.O."/>
        </authorList>
    </citation>
    <scope>NUCLEOTIDE SEQUENCE [LARGE SCALE GENOMIC DNA]</scope>
    <source>
        <strain evidence="6 7">EO9</strain>
    </source>
</reference>
<dbReference type="Proteomes" id="UP000283469">
    <property type="component" value="Unassembled WGS sequence"/>
</dbReference>
<evidence type="ECO:0000256" key="2">
    <source>
        <dbReference type="ARBA" id="ARBA00022989"/>
    </source>
</evidence>
<comment type="caution">
    <text evidence="6">The sequence shown here is derived from an EMBL/GenBank/DDBJ whole genome shotgun (WGS) entry which is preliminary data.</text>
</comment>
<gene>
    <name evidence="6" type="ORF">D0Z70_06315</name>
</gene>
<feature type="transmembrane region" description="Helical" evidence="4">
    <location>
        <begin position="283"/>
        <end position="301"/>
    </location>
</feature>
<sequence length="405" mass="42518">MGSAYWGELRTHWRPLLAATMGLGFGIGLSAYTMGLFAPKLIAEFGWPKSQFALLGSMGLLMLIAQPITGRLTDRFGVRAVSAVGVLAGPSAYIAFAMQPGSIRAFFAIAVLQIVVGTLTTSPVYTRIVAERFERARGLAFSIVMTGPPLVGAVIAPLLGRFIESDGWRNGYLLMGGITMIFGLIAVLMTPPHIGVHQDADVPVEPKAGYGVIVRNPAFWVLIVGMILVNIPQGLLSSQLKLVLMDSGAQSQTATWLISVFAIGVMVGRFACGLSLDRMEPHLVAALTLSMPAIGMMLMASPFDSTIVLALSVGMMGLAQGAEGDIAAYLVSRRFGLSVFSLVMGLVGAAIAGGAALGSLTLSYTLGLWGSYAPFLMIGACVTIMGAALFLTLGHGSRKMEAVRA</sequence>
<feature type="transmembrane region" description="Helical" evidence="4">
    <location>
        <begin position="105"/>
        <end position="126"/>
    </location>
</feature>
<feature type="transmembrane region" description="Helical" evidence="4">
    <location>
        <begin position="343"/>
        <end position="366"/>
    </location>
</feature>
<dbReference type="GO" id="GO:0022857">
    <property type="term" value="F:transmembrane transporter activity"/>
    <property type="evidence" value="ECO:0007669"/>
    <property type="project" value="InterPro"/>
</dbReference>
<keyword evidence="2 4" id="KW-1133">Transmembrane helix</keyword>
<dbReference type="PROSITE" id="PS50850">
    <property type="entry name" value="MFS"/>
    <property type="match status" value="1"/>
</dbReference>
<dbReference type="InterPro" id="IPR036259">
    <property type="entry name" value="MFS_trans_sf"/>
</dbReference>
<proteinExistence type="predicted"/>
<feature type="transmembrane region" description="Helical" evidence="4">
    <location>
        <begin position="16"/>
        <end position="38"/>
    </location>
</feature>
<dbReference type="OrthoDB" id="9796632at2"/>
<dbReference type="Gene3D" id="1.20.1250.20">
    <property type="entry name" value="MFS general substrate transporter like domains"/>
    <property type="match status" value="2"/>
</dbReference>
<evidence type="ECO:0000259" key="5">
    <source>
        <dbReference type="PROSITE" id="PS50850"/>
    </source>
</evidence>
<dbReference type="AlphaFoldDB" id="A0A418YVI7"/>